<dbReference type="EMBL" id="MTYJ01000288">
    <property type="protein sequence ID" value="OWA52843.1"/>
    <property type="molecule type" value="Genomic_DNA"/>
</dbReference>
<name>A0A9X6NGZ6_HYPEX</name>
<keyword evidence="1" id="KW-0812">Transmembrane</keyword>
<keyword evidence="1" id="KW-1133">Transmembrane helix</keyword>
<dbReference type="InterPro" id="IPR057371">
    <property type="entry name" value="VERL_C"/>
</dbReference>
<dbReference type="PROSITE" id="PS51034">
    <property type="entry name" value="ZP_2"/>
    <property type="match status" value="1"/>
</dbReference>
<proteinExistence type="predicted"/>
<dbReference type="Proteomes" id="UP000192578">
    <property type="component" value="Unassembled WGS sequence"/>
</dbReference>
<evidence type="ECO:0000313" key="4">
    <source>
        <dbReference type="Proteomes" id="UP000192578"/>
    </source>
</evidence>
<sequence>MDKPFHGRLFIEGSPSPDCSARFDGQKNFTWPVPLSAEPCGTVYDGNGEFANTVTLQHHEVLVTKNDRRYRVNCKYDLGIINVTSSAFTVMSPVQTSYITSNITLTSLPPNLTIGITDLLGNQLQSAVLGDTLMFSIAVPENGSYGIAAKNCYAFGAKENERMQLTDDTGCPVLPEFFRPFKLNGKTLQAEFDAFRFRNSYVITYQCTVNYCLDSCPQPSCTDGNSTGQSRTKRETNYIGTYNLRKQLQIEDSTDATGISTSGRGSRSSPDVCMTNSLMITLAVFVALFMILSVVLLIVAIKLHRRQHRKMRCRTFSGTSVSP</sequence>
<feature type="domain" description="ZP" evidence="2">
    <location>
        <begin position="1"/>
        <end position="228"/>
    </location>
</feature>
<dbReference type="PANTHER" id="PTHR46560:SF5">
    <property type="entry name" value="CYPHER, ISOFORM B"/>
    <property type="match status" value="1"/>
</dbReference>
<dbReference type="AlphaFoldDB" id="A0A9X6NGZ6"/>
<reference evidence="4" key="1">
    <citation type="submission" date="2017-01" db="EMBL/GenBank/DDBJ databases">
        <title>Comparative genomics of anhydrobiosis in the tardigrade Hypsibius dujardini.</title>
        <authorList>
            <person name="Yoshida Y."/>
            <person name="Koutsovoulos G."/>
            <person name="Laetsch D."/>
            <person name="Stevens L."/>
            <person name="Kumar S."/>
            <person name="Horikawa D."/>
            <person name="Ishino K."/>
            <person name="Komine S."/>
            <person name="Tomita M."/>
            <person name="Blaxter M."/>
            <person name="Arakawa K."/>
        </authorList>
    </citation>
    <scope>NUCLEOTIDE SEQUENCE [LARGE SCALE GENOMIC DNA]</scope>
    <source>
        <strain evidence="4">Z151</strain>
    </source>
</reference>
<evidence type="ECO:0000259" key="2">
    <source>
        <dbReference type="PROSITE" id="PS51034"/>
    </source>
</evidence>
<dbReference type="OrthoDB" id="5775605at2759"/>
<feature type="transmembrane region" description="Helical" evidence="1">
    <location>
        <begin position="278"/>
        <end position="301"/>
    </location>
</feature>
<protein>
    <recommendedName>
        <fullName evidence="2">ZP domain-containing protein</fullName>
    </recommendedName>
</protein>
<gene>
    <name evidence="3" type="ORF">BV898_17285</name>
</gene>
<dbReference type="InterPro" id="IPR001507">
    <property type="entry name" value="ZP_dom"/>
</dbReference>
<keyword evidence="4" id="KW-1185">Reference proteome</keyword>
<keyword evidence="1" id="KW-0472">Membrane</keyword>
<dbReference type="Pfam" id="PF25272">
    <property type="entry name" value="VERL_C"/>
    <property type="match status" value="1"/>
</dbReference>
<accession>A0A9X6NGZ6</accession>
<evidence type="ECO:0000256" key="1">
    <source>
        <dbReference type="SAM" id="Phobius"/>
    </source>
</evidence>
<dbReference type="SMART" id="SM00241">
    <property type="entry name" value="ZP"/>
    <property type="match status" value="1"/>
</dbReference>
<dbReference type="PANTHER" id="PTHR46560">
    <property type="entry name" value="CYPHER, ISOFORM B"/>
    <property type="match status" value="1"/>
</dbReference>
<evidence type="ECO:0000313" key="3">
    <source>
        <dbReference type="EMBL" id="OWA52843.1"/>
    </source>
</evidence>
<organism evidence="3 4">
    <name type="scientific">Hypsibius exemplaris</name>
    <name type="common">Freshwater tardigrade</name>
    <dbReference type="NCBI Taxonomy" id="2072580"/>
    <lineage>
        <taxon>Eukaryota</taxon>
        <taxon>Metazoa</taxon>
        <taxon>Ecdysozoa</taxon>
        <taxon>Tardigrada</taxon>
        <taxon>Eutardigrada</taxon>
        <taxon>Parachela</taxon>
        <taxon>Hypsibioidea</taxon>
        <taxon>Hypsibiidae</taxon>
        <taxon>Hypsibius</taxon>
    </lineage>
</organism>
<comment type="caution">
    <text evidence="3">The sequence shown here is derived from an EMBL/GenBank/DDBJ whole genome shotgun (WGS) entry which is preliminary data.</text>
</comment>